<gene>
    <name evidence="1" type="ORF">SPIL2461_LOCUS10091</name>
</gene>
<comment type="caution">
    <text evidence="1">The sequence shown here is derived from an EMBL/GenBank/DDBJ whole genome shotgun (WGS) entry which is preliminary data.</text>
</comment>
<dbReference type="AlphaFoldDB" id="A0A812QY64"/>
<dbReference type="EMBL" id="CAJNIZ010018402">
    <property type="protein sequence ID" value="CAE7409211.1"/>
    <property type="molecule type" value="Genomic_DNA"/>
</dbReference>
<accession>A0A812QY64</accession>
<reference evidence="1" key="1">
    <citation type="submission" date="2021-02" db="EMBL/GenBank/DDBJ databases">
        <authorList>
            <person name="Dougan E. K."/>
            <person name="Rhodes N."/>
            <person name="Thang M."/>
            <person name="Chan C."/>
        </authorList>
    </citation>
    <scope>NUCLEOTIDE SEQUENCE</scope>
</reference>
<evidence type="ECO:0000313" key="2">
    <source>
        <dbReference type="Proteomes" id="UP000649617"/>
    </source>
</evidence>
<evidence type="ECO:0000313" key="1">
    <source>
        <dbReference type="EMBL" id="CAE7409211.1"/>
    </source>
</evidence>
<organism evidence="1 2">
    <name type="scientific">Symbiodinium pilosum</name>
    <name type="common">Dinoflagellate</name>
    <dbReference type="NCBI Taxonomy" id="2952"/>
    <lineage>
        <taxon>Eukaryota</taxon>
        <taxon>Sar</taxon>
        <taxon>Alveolata</taxon>
        <taxon>Dinophyceae</taxon>
        <taxon>Suessiales</taxon>
        <taxon>Symbiodiniaceae</taxon>
        <taxon>Symbiodinium</taxon>
    </lineage>
</organism>
<name>A0A812QY64_SYMPI</name>
<proteinExistence type="predicted"/>
<protein>
    <submittedName>
        <fullName evidence="1">Uncharacterized protein</fullName>
    </submittedName>
</protein>
<sequence length="60" mass="6675">MVELGSPIPCLASQRMPGSRVKILLMAMIQRQLPWSLTGSWTRLCPEIDEVLRDDGGCAF</sequence>
<dbReference type="Proteomes" id="UP000649617">
    <property type="component" value="Unassembled WGS sequence"/>
</dbReference>
<keyword evidence="2" id="KW-1185">Reference proteome</keyword>